<evidence type="ECO:0000313" key="1">
    <source>
        <dbReference type="EMBL" id="TQE04155.1"/>
    </source>
</evidence>
<sequence length="74" mass="8238">MSVSRLTQLPTYSSPFSFSQAVPPVVDLEDDASLYGCSYRRITRGTTRTAQTPAAEETFIEIGLLENKDPLIER</sequence>
<organism evidence="1 2">
    <name type="scientific">Malus baccata</name>
    <name type="common">Siberian crab apple</name>
    <name type="synonym">Pyrus baccata</name>
    <dbReference type="NCBI Taxonomy" id="106549"/>
    <lineage>
        <taxon>Eukaryota</taxon>
        <taxon>Viridiplantae</taxon>
        <taxon>Streptophyta</taxon>
        <taxon>Embryophyta</taxon>
        <taxon>Tracheophyta</taxon>
        <taxon>Spermatophyta</taxon>
        <taxon>Magnoliopsida</taxon>
        <taxon>eudicotyledons</taxon>
        <taxon>Gunneridae</taxon>
        <taxon>Pentapetalae</taxon>
        <taxon>rosids</taxon>
        <taxon>fabids</taxon>
        <taxon>Rosales</taxon>
        <taxon>Rosaceae</taxon>
        <taxon>Amygdaloideae</taxon>
        <taxon>Maleae</taxon>
        <taxon>Malus</taxon>
    </lineage>
</organism>
<dbReference type="EMBL" id="VIEB01000145">
    <property type="protein sequence ID" value="TQE04155.1"/>
    <property type="molecule type" value="Genomic_DNA"/>
</dbReference>
<proteinExistence type="predicted"/>
<name>A0A540MZB9_MALBA</name>
<gene>
    <name evidence="1" type="ORF">C1H46_010267</name>
</gene>
<comment type="caution">
    <text evidence="1">The sequence shown here is derived from an EMBL/GenBank/DDBJ whole genome shotgun (WGS) entry which is preliminary data.</text>
</comment>
<accession>A0A540MZB9</accession>
<dbReference type="Proteomes" id="UP000315295">
    <property type="component" value="Unassembled WGS sequence"/>
</dbReference>
<dbReference type="AlphaFoldDB" id="A0A540MZB9"/>
<keyword evidence="2" id="KW-1185">Reference proteome</keyword>
<reference evidence="1 2" key="1">
    <citation type="journal article" date="2019" name="G3 (Bethesda)">
        <title>Sequencing of a Wild Apple (Malus baccata) Genome Unravels the Differences Between Cultivated and Wild Apple Species Regarding Disease Resistance and Cold Tolerance.</title>
        <authorList>
            <person name="Chen X."/>
        </authorList>
    </citation>
    <scope>NUCLEOTIDE SEQUENCE [LARGE SCALE GENOMIC DNA]</scope>
    <source>
        <strain evidence="2">cv. Shandingzi</strain>
        <tissue evidence="1">Leaves</tissue>
    </source>
</reference>
<evidence type="ECO:0000313" key="2">
    <source>
        <dbReference type="Proteomes" id="UP000315295"/>
    </source>
</evidence>
<protein>
    <submittedName>
        <fullName evidence="1">Uncharacterized protein</fullName>
    </submittedName>
</protein>